<dbReference type="PANTHER" id="PTHR43031">
    <property type="entry name" value="FAD-DEPENDENT OXIDOREDUCTASE"/>
    <property type="match status" value="1"/>
</dbReference>
<dbReference type="CDD" id="cd00158">
    <property type="entry name" value="RHOD"/>
    <property type="match status" value="1"/>
</dbReference>
<dbReference type="AlphaFoldDB" id="A0A9D1JJV2"/>
<evidence type="ECO:0000313" key="2">
    <source>
        <dbReference type="EMBL" id="HIS31083.1"/>
    </source>
</evidence>
<protein>
    <submittedName>
        <fullName evidence="2">Rhodanese-like domain-containing protein</fullName>
    </submittedName>
</protein>
<dbReference type="Gene3D" id="3.40.250.10">
    <property type="entry name" value="Rhodanese-like domain"/>
    <property type="match status" value="1"/>
</dbReference>
<feature type="domain" description="Rhodanese" evidence="1">
    <location>
        <begin position="12"/>
        <end position="98"/>
    </location>
</feature>
<accession>A0A9D1JJV2</accession>
<dbReference type="InterPro" id="IPR050229">
    <property type="entry name" value="GlpE_sulfurtransferase"/>
</dbReference>
<dbReference type="PANTHER" id="PTHR43031:SF1">
    <property type="entry name" value="PYRIDINE NUCLEOTIDE-DISULPHIDE OXIDOREDUCTASE"/>
    <property type="match status" value="1"/>
</dbReference>
<organism evidence="2 3">
    <name type="scientific">Candidatus Limivivens intestinipullorum</name>
    <dbReference type="NCBI Taxonomy" id="2840858"/>
    <lineage>
        <taxon>Bacteria</taxon>
        <taxon>Bacillati</taxon>
        <taxon>Bacillota</taxon>
        <taxon>Clostridia</taxon>
        <taxon>Lachnospirales</taxon>
        <taxon>Lachnospiraceae</taxon>
        <taxon>Lachnospiraceae incertae sedis</taxon>
        <taxon>Candidatus Limivivens</taxon>
    </lineage>
</organism>
<sequence>MMPAKDLDACMDSRDTFLIDLRAPKEYVNGHLKGAVNIPYDRLKNCCMFPKSMTLVLYCDRGAVSMAAARELAGKGYRVKTVIGGIAAYRGKNLESFR</sequence>
<proteinExistence type="predicted"/>
<dbReference type="PROSITE" id="PS50206">
    <property type="entry name" value="RHODANESE_3"/>
    <property type="match status" value="1"/>
</dbReference>
<dbReference type="Pfam" id="PF00581">
    <property type="entry name" value="Rhodanese"/>
    <property type="match status" value="1"/>
</dbReference>
<name>A0A9D1JJV2_9FIRM</name>
<comment type="caution">
    <text evidence="2">The sequence shown here is derived from an EMBL/GenBank/DDBJ whole genome shotgun (WGS) entry which is preliminary data.</text>
</comment>
<dbReference type="Proteomes" id="UP000823935">
    <property type="component" value="Unassembled WGS sequence"/>
</dbReference>
<evidence type="ECO:0000313" key="3">
    <source>
        <dbReference type="Proteomes" id="UP000823935"/>
    </source>
</evidence>
<reference evidence="2" key="1">
    <citation type="submission" date="2020-10" db="EMBL/GenBank/DDBJ databases">
        <authorList>
            <person name="Gilroy R."/>
        </authorList>
    </citation>
    <scope>NUCLEOTIDE SEQUENCE</scope>
    <source>
        <strain evidence="2">CHK190-19873</strain>
    </source>
</reference>
<gene>
    <name evidence="2" type="ORF">IAB44_05965</name>
</gene>
<dbReference type="EMBL" id="DVIQ01000027">
    <property type="protein sequence ID" value="HIS31083.1"/>
    <property type="molecule type" value="Genomic_DNA"/>
</dbReference>
<dbReference type="InterPro" id="IPR001763">
    <property type="entry name" value="Rhodanese-like_dom"/>
</dbReference>
<reference evidence="2" key="2">
    <citation type="journal article" date="2021" name="PeerJ">
        <title>Extensive microbial diversity within the chicken gut microbiome revealed by metagenomics and culture.</title>
        <authorList>
            <person name="Gilroy R."/>
            <person name="Ravi A."/>
            <person name="Getino M."/>
            <person name="Pursley I."/>
            <person name="Horton D.L."/>
            <person name="Alikhan N.F."/>
            <person name="Baker D."/>
            <person name="Gharbi K."/>
            <person name="Hall N."/>
            <person name="Watson M."/>
            <person name="Adriaenssens E.M."/>
            <person name="Foster-Nyarko E."/>
            <person name="Jarju S."/>
            <person name="Secka A."/>
            <person name="Antonio M."/>
            <person name="Oren A."/>
            <person name="Chaudhuri R.R."/>
            <person name="La Ragione R."/>
            <person name="Hildebrand F."/>
            <person name="Pallen M.J."/>
        </authorList>
    </citation>
    <scope>NUCLEOTIDE SEQUENCE</scope>
    <source>
        <strain evidence="2">CHK190-19873</strain>
    </source>
</reference>
<dbReference type="InterPro" id="IPR036873">
    <property type="entry name" value="Rhodanese-like_dom_sf"/>
</dbReference>
<evidence type="ECO:0000259" key="1">
    <source>
        <dbReference type="PROSITE" id="PS50206"/>
    </source>
</evidence>
<dbReference type="SMART" id="SM00450">
    <property type="entry name" value="RHOD"/>
    <property type="match status" value="1"/>
</dbReference>
<dbReference type="SUPFAM" id="SSF52821">
    <property type="entry name" value="Rhodanese/Cell cycle control phosphatase"/>
    <property type="match status" value="1"/>
</dbReference>